<evidence type="ECO:0000313" key="5">
    <source>
        <dbReference type="EMBL" id="SPW62153.1"/>
    </source>
</evidence>
<evidence type="ECO:0000313" key="2">
    <source>
        <dbReference type="EMBL" id="MWL00840.1"/>
    </source>
</evidence>
<dbReference type="EMBL" id="VOTT01000001">
    <property type="protein sequence ID" value="MPU47321.1"/>
    <property type="molecule type" value="Genomic_DNA"/>
</dbReference>
<evidence type="ECO:0000313" key="4">
    <source>
        <dbReference type="EMBL" id="QMO43824.1"/>
    </source>
</evidence>
<keyword evidence="4" id="KW-0614">Plasmid</keyword>
<name>A0A0H0E7Q8_ECOLX</name>
<dbReference type="Proteomes" id="UP000255543">
    <property type="component" value="Unassembled WGS sequence"/>
</dbReference>
<dbReference type="EMBL" id="UGFE01000004">
    <property type="protein sequence ID" value="STO17773.1"/>
    <property type="molecule type" value="Genomic_DNA"/>
</dbReference>
<evidence type="ECO:0000313" key="15">
    <source>
        <dbReference type="Proteomes" id="UP000462271"/>
    </source>
</evidence>
<dbReference type="EMBL" id="WTML01000312">
    <property type="protein sequence ID" value="MWL00840.1"/>
    <property type="molecule type" value="Genomic_DNA"/>
</dbReference>
<evidence type="ECO:0000313" key="1">
    <source>
        <dbReference type="EMBL" id="MPU47321.1"/>
    </source>
</evidence>
<gene>
    <name evidence="1" type="ORF">FVB16_00190</name>
    <name evidence="3" type="ORF">GQM13_22875</name>
    <name evidence="2" type="ORF">GQM21_27570</name>
    <name evidence="4" type="ORF">HVW43_26380</name>
    <name evidence="5" type="ORF">NCTC8009_00094</name>
    <name evidence="8" type="ORF">NCTC8179_07279</name>
    <name evidence="7" type="ORF">NCTC8333_06015</name>
    <name evidence="6" type="ORF">NCTC8621_05327</name>
</gene>
<evidence type="ECO:0000313" key="16">
    <source>
        <dbReference type="Proteomes" id="UP000514754"/>
    </source>
</evidence>
<geneLocation type="plasmid" evidence="4">
    <name>pRHB10-C12_2</name>
</geneLocation>
<evidence type="ECO:0000313" key="8">
    <source>
        <dbReference type="EMBL" id="STO41659.1"/>
    </source>
</evidence>
<dbReference type="Proteomes" id="UP000514754">
    <property type="component" value="Plasmid pRHB10-C12_2"/>
</dbReference>
<evidence type="ECO:0000313" key="14">
    <source>
        <dbReference type="Proteomes" id="UP000430081"/>
    </source>
</evidence>
<evidence type="ECO:0000313" key="12">
    <source>
        <dbReference type="Proteomes" id="UP000255543"/>
    </source>
</evidence>
<evidence type="ECO:0000313" key="13">
    <source>
        <dbReference type="Proteomes" id="UP000392867"/>
    </source>
</evidence>
<protein>
    <recommendedName>
        <fullName evidence="17">ANR family transcriptional regulator</fullName>
    </recommendedName>
</protein>
<evidence type="ECO:0000313" key="9">
    <source>
        <dbReference type="Proteomes" id="UP000250991"/>
    </source>
</evidence>
<reference evidence="14 15" key="3">
    <citation type="submission" date="2019-12" db="EMBL/GenBank/DDBJ databases">
        <title>Enteriobacteria Tanzani isolates_10432.</title>
        <authorList>
            <person name="Subbiah M."/>
            <person name="Call D."/>
        </authorList>
    </citation>
    <scope>NUCLEOTIDE SEQUENCE [LARGE SCALE GENOMIC DNA]</scope>
    <source>
        <strain evidence="3 14">10432wG7</strain>
        <strain evidence="2 15">10432wG8</strain>
    </source>
</reference>
<dbReference type="Proteomes" id="UP000255093">
    <property type="component" value="Unassembled WGS sequence"/>
</dbReference>
<dbReference type="AlphaFoldDB" id="A0A0H0E7Q8"/>
<dbReference type="EMBL" id="UGBW01000005">
    <property type="protein sequence ID" value="STJ14785.1"/>
    <property type="molecule type" value="Genomic_DNA"/>
</dbReference>
<dbReference type="Proteomes" id="UP000430081">
    <property type="component" value="Unassembled WGS sequence"/>
</dbReference>
<dbReference type="Proteomes" id="UP000250991">
    <property type="component" value="Unassembled WGS sequence"/>
</dbReference>
<dbReference type="EMBL" id="WTMQ01000012">
    <property type="protein sequence ID" value="MWL06257.1"/>
    <property type="molecule type" value="Genomic_DNA"/>
</dbReference>
<geneLocation type="plasmid" evidence="16">
    <name>prhb10-c12_2</name>
</geneLocation>
<organism evidence="2 15">
    <name type="scientific">Escherichia coli</name>
    <dbReference type="NCBI Taxonomy" id="562"/>
    <lineage>
        <taxon>Bacteria</taxon>
        <taxon>Pseudomonadati</taxon>
        <taxon>Pseudomonadota</taxon>
        <taxon>Gammaproteobacteria</taxon>
        <taxon>Enterobacterales</taxon>
        <taxon>Enterobacteriaceae</taxon>
        <taxon>Escherichia</taxon>
    </lineage>
</organism>
<dbReference type="Proteomes" id="UP000462271">
    <property type="component" value="Unassembled WGS sequence"/>
</dbReference>
<sequence>MAVSSGLSEHSSIYRYQREGRHAVRQEIRGFFREAAEVWQNAARLAPCEAWRDFALKRASACRCKCR</sequence>
<proteinExistence type="predicted"/>
<accession>A0A0H0E7Q8</accession>
<evidence type="ECO:0000313" key="10">
    <source>
        <dbReference type="Proteomes" id="UP000254718"/>
    </source>
</evidence>
<dbReference type="RefSeq" id="WP_001327131.1">
    <property type="nucleotide sequence ID" value="NZ_BFJY01000056.1"/>
</dbReference>
<dbReference type="Proteomes" id="UP000392867">
    <property type="component" value="Unassembled WGS sequence"/>
</dbReference>
<dbReference type="Proteomes" id="UP000254718">
    <property type="component" value="Unassembled WGS sequence"/>
</dbReference>
<evidence type="ECO:0008006" key="17">
    <source>
        <dbReference type="Google" id="ProtNLM"/>
    </source>
</evidence>
<evidence type="ECO:0000313" key="6">
    <source>
        <dbReference type="EMBL" id="STJ14785.1"/>
    </source>
</evidence>
<dbReference type="EMBL" id="CP057907">
    <property type="protein sequence ID" value="QMO43824.1"/>
    <property type="molecule type" value="Genomic_DNA"/>
</dbReference>
<reference evidence="4 16" key="4">
    <citation type="submission" date="2020-06" db="EMBL/GenBank/DDBJ databases">
        <title>REHAB project genomes.</title>
        <authorList>
            <person name="Shaw L.P."/>
        </authorList>
    </citation>
    <scope>NUCLEOTIDE SEQUENCE [LARGE SCALE GENOMIC DNA]</scope>
    <source>
        <strain evidence="4 16">RHB10-C12</strain>
        <plasmid evidence="4">pRHB10-C12_2</plasmid>
        <plasmid evidence="16">prhb10-c12_2</plasmid>
    </source>
</reference>
<evidence type="ECO:0000313" key="3">
    <source>
        <dbReference type="EMBL" id="MWL06257.1"/>
    </source>
</evidence>
<evidence type="ECO:0000313" key="7">
    <source>
        <dbReference type="EMBL" id="STO17773.1"/>
    </source>
</evidence>
<dbReference type="EMBL" id="UGEB01000005">
    <property type="protein sequence ID" value="STO41659.1"/>
    <property type="molecule type" value="Genomic_DNA"/>
</dbReference>
<evidence type="ECO:0000313" key="11">
    <source>
        <dbReference type="Proteomes" id="UP000255093"/>
    </source>
</evidence>
<reference evidence="1 13" key="2">
    <citation type="submission" date="2019-08" db="EMBL/GenBank/DDBJ databases">
        <title>Identification of Water Treatment Resistant and Multidrug Resistant Urinary Pathogenic Escherichia coli in Wastewater.</title>
        <authorList>
            <person name="Neumann N."/>
        </authorList>
    </citation>
    <scope>NUCLEOTIDE SEQUENCE [LARGE SCALE GENOMIC DNA]</scope>
    <source>
        <strain evidence="1 13">WU2356</strain>
    </source>
</reference>
<dbReference type="EMBL" id="UARW01000001">
    <property type="protein sequence ID" value="SPW62153.1"/>
    <property type="molecule type" value="Genomic_DNA"/>
</dbReference>
<reference evidence="9 10" key="1">
    <citation type="submission" date="2018-06" db="EMBL/GenBank/DDBJ databases">
        <authorList>
            <consortium name="Pathogen Informatics"/>
            <person name="Doyle S."/>
        </authorList>
    </citation>
    <scope>NUCLEOTIDE SEQUENCE [LARGE SCALE GENOMIC DNA]</scope>
    <source>
        <strain evidence="5 9">NCTC8009</strain>
        <strain evidence="8 12">NCTC8179</strain>
        <strain evidence="7 10">NCTC8333</strain>
        <strain evidence="6 11">NCTC8621</strain>
    </source>
</reference>